<dbReference type="SUPFAM" id="SSF51269">
    <property type="entry name" value="AFP III-like domain"/>
    <property type="match status" value="1"/>
</dbReference>
<dbReference type="Proteomes" id="UP000194003">
    <property type="component" value="Unassembled WGS sequence"/>
</dbReference>
<dbReference type="RefSeq" id="WP_158089631.1">
    <property type="nucleotide sequence ID" value="NZ_LVJN01000021.1"/>
</dbReference>
<sequence length="183" mass="19159">MTQSAPPIAPLRILHTRRAAQAAALAPEPLEAIYPTAPGDGPWDEQCDAPQAELAARFDVNIDAASWRAGHLQLRGGLKLAIWCDAPQQMAALIAEQAEASALILSPSLLTLLDHARGIRQTLILRQPLAAGELLTDAHLTTEANGLGADAALQSSLVGRAAAYDLEAGHVMDLGLLEKGVAS</sequence>
<name>A0A1Y2JZ14_9PROT</name>
<dbReference type="EMBL" id="LVJN01000021">
    <property type="protein sequence ID" value="OSM00109.1"/>
    <property type="molecule type" value="Genomic_DNA"/>
</dbReference>
<proteinExistence type="predicted"/>
<protein>
    <submittedName>
        <fullName evidence="1">Uncharacterized protein</fullName>
    </submittedName>
</protein>
<dbReference type="InterPro" id="IPR036732">
    <property type="entry name" value="AFP_Neu5c_C_sf"/>
</dbReference>
<dbReference type="STRING" id="1434232.MAIT1_00534"/>
<organism evidence="1 2">
    <name type="scientific">Magnetofaba australis IT-1</name>
    <dbReference type="NCBI Taxonomy" id="1434232"/>
    <lineage>
        <taxon>Bacteria</taxon>
        <taxon>Pseudomonadati</taxon>
        <taxon>Pseudomonadota</taxon>
        <taxon>Magnetococcia</taxon>
        <taxon>Magnetococcales</taxon>
        <taxon>Magnetococcaceae</taxon>
        <taxon>Magnetofaba</taxon>
    </lineage>
</organism>
<comment type="caution">
    <text evidence="1">The sequence shown here is derived from an EMBL/GenBank/DDBJ whole genome shotgun (WGS) entry which is preliminary data.</text>
</comment>
<keyword evidence="2" id="KW-1185">Reference proteome</keyword>
<dbReference type="AlphaFoldDB" id="A0A1Y2JZ14"/>
<reference evidence="1 2" key="1">
    <citation type="journal article" date="2016" name="BMC Genomics">
        <title>Combined genomic and structural analyses of a cultured magnetotactic bacterium reveals its niche adaptation to a dynamic environment.</title>
        <authorList>
            <person name="Araujo A.C."/>
            <person name="Morillo V."/>
            <person name="Cypriano J."/>
            <person name="Teixeira L.C."/>
            <person name="Leao P."/>
            <person name="Lyra S."/>
            <person name="Almeida L.G."/>
            <person name="Bazylinski D.A."/>
            <person name="Vasconcellos A.T."/>
            <person name="Abreu F."/>
            <person name="Lins U."/>
        </authorList>
    </citation>
    <scope>NUCLEOTIDE SEQUENCE [LARGE SCALE GENOMIC DNA]</scope>
    <source>
        <strain evidence="1 2">IT-1</strain>
    </source>
</reference>
<accession>A0A1Y2JZ14</accession>
<evidence type="ECO:0000313" key="1">
    <source>
        <dbReference type="EMBL" id="OSM00109.1"/>
    </source>
</evidence>
<evidence type="ECO:0000313" key="2">
    <source>
        <dbReference type="Proteomes" id="UP000194003"/>
    </source>
</evidence>
<gene>
    <name evidence="1" type="ORF">MAIT1_00534</name>
</gene>